<feature type="region of interest" description="Disordered" evidence="1">
    <location>
        <begin position="67"/>
        <end position="89"/>
    </location>
</feature>
<dbReference type="EMBL" id="OZ021736">
    <property type="protein sequence ID" value="CAK9315475.1"/>
    <property type="molecule type" value="Genomic_DNA"/>
</dbReference>
<evidence type="ECO:0000313" key="2">
    <source>
        <dbReference type="EMBL" id="CAK9315475.1"/>
    </source>
</evidence>
<proteinExistence type="predicted"/>
<evidence type="ECO:0000313" key="3">
    <source>
        <dbReference type="Proteomes" id="UP001642487"/>
    </source>
</evidence>
<feature type="compositionally biased region" description="Low complexity" evidence="1">
    <location>
        <begin position="71"/>
        <end position="83"/>
    </location>
</feature>
<dbReference type="Proteomes" id="UP001642487">
    <property type="component" value="Chromosome 2"/>
</dbReference>
<name>A0ABP0Y6Y2_9ROSI</name>
<gene>
    <name evidence="2" type="ORF">CITCOLO1_LOCUS7272</name>
</gene>
<keyword evidence="3" id="KW-1185">Reference proteome</keyword>
<organism evidence="2 3">
    <name type="scientific">Citrullus colocynthis</name>
    <name type="common">colocynth</name>
    <dbReference type="NCBI Taxonomy" id="252529"/>
    <lineage>
        <taxon>Eukaryota</taxon>
        <taxon>Viridiplantae</taxon>
        <taxon>Streptophyta</taxon>
        <taxon>Embryophyta</taxon>
        <taxon>Tracheophyta</taxon>
        <taxon>Spermatophyta</taxon>
        <taxon>Magnoliopsida</taxon>
        <taxon>eudicotyledons</taxon>
        <taxon>Gunneridae</taxon>
        <taxon>Pentapetalae</taxon>
        <taxon>rosids</taxon>
        <taxon>fabids</taxon>
        <taxon>Cucurbitales</taxon>
        <taxon>Cucurbitaceae</taxon>
        <taxon>Benincaseae</taxon>
        <taxon>Citrullus</taxon>
    </lineage>
</organism>
<protein>
    <submittedName>
        <fullName evidence="2">Uncharacterized protein</fullName>
    </submittedName>
</protein>
<accession>A0ABP0Y6Y2</accession>
<reference evidence="2 3" key="1">
    <citation type="submission" date="2024-03" db="EMBL/GenBank/DDBJ databases">
        <authorList>
            <person name="Gkanogiannis A."/>
            <person name="Becerra Lopez-Lavalle L."/>
        </authorList>
    </citation>
    <scope>NUCLEOTIDE SEQUENCE [LARGE SCALE GENOMIC DNA]</scope>
</reference>
<feature type="non-terminal residue" evidence="2">
    <location>
        <position position="89"/>
    </location>
</feature>
<sequence>MVEQLRGSSFLHSATTLHAASFWLMNAPYKGLICSSLAAQRRIKPSFHTKTHLPSSFFLARNIRHKPTLETHPSTTSSKTHPSAYSSNM</sequence>
<evidence type="ECO:0000256" key="1">
    <source>
        <dbReference type="SAM" id="MobiDB-lite"/>
    </source>
</evidence>